<keyword evidence="4 5" id="KW-0472">Membrane</keyword>
<keyword evidence="2 5" id="KW-0812">Transmembrane</keyword>
<comment type="caution">
    <text evidence="6">The sequence shown here is derived from an EMBL/GenBank/DDBJ whole genome shotgun (WGS) entry which is preliminary data.</text>
</comment>
<feature type="transmembrane region" description="Helical" evidence="5">
    <location>
        <begin position="90"/>
        <end position="109"/>
    </location>
</feature>
<accession>A0ABT3JRV0</accession>
<organism evidence="6 7">
    <name type="scientific">Xanthomonas chitinilytica</name>
    <dbReference type="NCBI Taxonomy" id="2989819"/>
    <lineage>
        <taxon>Bacteria</taxon>
        <taxon>Pseudomonadati</taxon>
        <taxon>Pseudomonadota</taxon>
        <taxon>Gammaproteobacteria</taxon>
        <taxon>Lysobacterales</taxon>
        <taxon>Lysobacteraceae</taxon>
        <taxon>Xanthomonas</taxon>
    </lineage>
</organism>
<evidence type="ECO:0000313" key="6">
    <source>
        <dbReference type="EMBL" id="MCW4471201.1"/>
    </source>
</evidence>
<reference evidence="6 7" key="1">
    <citation type="submission" date="2022-10" db="EMBL/GenBank/DDBJ databases">
        <title>Xanthomonas sp. H13-6.</title>
        <authorList>
            <person name="Liu X."/>
            <person name="Deng Z."/>
            <person name="Jiang Y."/>
            <person name="Yu T."/>
            <person name="Ai J."/>
        </authorList>
    </citation>
    <scope>NUCLEOTIDE SEQUENCE [LARGE SCALE GENOMIC DNA]</scope>
    <source>
        <strain evidence="6 7">H13-6</strain>
    </source>
</reference>
<protein>
    <submittedName>
        <fullName evidence="6">DUF4870 domain-containing protein</fullName>
    </submittedName>
</protein>
<feature type="transmembrane region" description="Helical" evidence="5">
    <location>
        <begin position="67"/>
        <end position="84"/>
    </location>
</feature>
<dbReference type="RefSeq" id="WP_265126142.1">
    <property type="nucleotide sequence ID" value="NZ_JAPCHY010000001.1"/>
</dbReference>
<evidence type="ECO:0000256" key="3">
    <source>
        <dbReference type="ARBA" id="ARBA00022989"/>
    </source>
</evidence>
<evidence type="ECO:0000256" key="2">
    <source>
        <dbReference type="ARBA" id="ARBA00022692"/>
    </source>
</evidence>
<dbReference type="Proteomes" id="UP001209922">
    <property type="component" value="Unassembled WGS sequence"/>
</dbReference>
<sequence>MSDFDNITAPPPPPSEAAPQDQRTMALVAHILGIFTWFVGSLIIWLINKDDAQKGFIVDQAKEALNFQITVTIAFVVAFILTIISFGLLFFLPALVGIANVVFCIIAAVKANNGEAYRYPFTLRLIK</sequence>
<evidence type="ECO:0000256" key="5">
    <source>
        <dbReference type="SAM" id="Phobius"/>
    </source>
</evidence>
<evidence type="ECO:0000256" key="4">
    <source>
        <dbReference type="ARBA" id="ARBA00023136"/>
    </source>
</evidence>
<keyword evidence="7" id="KW-1185">Reference proteome</keyword>
<evidence type="ECO:0000313" key="7">
    <source>
        <dbReference type="Proteomes" id="UP001209922"/>
    </source>
</evidence>
<gene>
    <name evidence="6" type="ORF">OK345_01585</name>
</gene>
<feature type="transmembrane region" description="Helical" evidence="5">
    <location>
        <begin position="27"/>
        <end position="47"/>
    </location>
</feature>
<keyword evidence="3 5" id="KW-1133">Transmembrane helix</keyword>
<dbReference type="Pfam" id="PF09685">
    <property type="entry name" value="MamF_MmsF"/>
    <property type="match status" value="1"/>
</dbReference>
<name>A0ABT3JRV0_9XANT</name>
<comment type="subcellular location">
    <subcellularLocation>
        <location evidence="1">Membrane</location>
        <topology evidence="1">Multi-pass membrane protein</topology>
    </subcellularLocation>
</comment>
<proteinExistence type="predicted"/>
<evidence type="ECO:0000256" key="1">
    <source>
        <dbReference type="ARBA" id="ARBA00004141"/>
    </source>
</evidence>
<dbReference type="InterPro" id="IPR019109">
    <property type="entry name" value="MamF_MmsF"/>
</dbReference>
<dbReference type="EMBL" id="JAPCHY010000001">
    <property type="protein sequence ID" value="MCW4471201.1"/>
    <property type="molecule type" value="Genomic_DNA"/>
</dbReference>